<evidence type="ECO:0000313" key="3">
    <source>
        <dbReference type="WBParaSite" id="nRc.2.0.1.t30733-RA"/>
    </source>
</evidence>
<evidence type="ECO:0000256" key="1">
    <source>
        <dbReference type="SAM" id="MobiDB-lite"/>
    </source>
</evidence>
<dbReference type="WBParaSite" id="nRc.2.0.1.t30733-RA">
    <property type="protein sequence ID" value="nRc.2.0.1.t30733-RA"/>
    <property type="gene ID" value="nRc.2.0.1.g30733"/>
</dbReference>
<evidence type="ECO:0000313" key="2">
    <source>
        <dbReference type="Proteomes" id="UP000887565"/>
    </source>
</evidence>
<feature type="region of interest" description="Disordered" evidence="1">
    <location>
        <begin position="536"/>
        <end position="608"/>
    </location>
</feature>
<feature type="compositionally biased region" description="Polar residues" evidence="1">
    <location>
        <begin position="547"/>
        <end position="557"/>
    </location>
</feature>
<name>A0A915JXC0_ROMCU</name>
<accession>A0A915JXC0</accession>
<keyword evidence="2" id="KW-1185">Reference proteome</keyword>
<feature type="compositionally biased region" description="Low complexity" evidence="1">
    <location>
        <begin position="592"/>
        <end position="601"/>
    </location>
</feature>
<proteinExistence type="predicted"/>
<dbReference type="AlphaFoldDB" id="A0A915JXC0"/>
<feature type="compositionally biased region" description="Basic residues" evidence="1">
    <location>
        <begin position="580"/>
        <end position="591"/>
    </location>
</feature>
<reference evidence="3" key="1">
    <citation type="submission" date="2022-11" db="UniProtKB">
        <authorList>
            <consortium name="WormBaseParasite"/>
        </authorList>
    </citation>
    <scope>IDENTIFICATION</scope>
</reference>
<organism evidence="2 3">
    <name type="scientific">Romanomermis culicivorax</name>
    <name type="common">Nematode worm</name>
    <dbReference type="NCBI Taxonomy" id="13658"/>
    <lineage>
        <taxon>Eukaryota</taxon>
        <taxon>Metazoa</taxon>
        <taxon>Ecdysozoa</taxon>
        <taxon>Nematoda</taxon>
        <taxon>Enoplea</taxon>
        <taxon>Dorylaimia</taxon>
        <taxon>Mermithida</taxon>
        <taxon>Mermithoidea</taxon>
        <taxon>Mermithidae</taxon>
        <taxon>Romanomermis</taxon>
    </lineage>
</organism>
<dbReference type="Proteomes" id="UP000887565">
    <property type="component" value="Unplaced"/>
</dbReference>
<sequence>MEQRHSLGQVGRFNEITVKHFLDMMLYNWSLFHCGMVVVTGYWFCCAGVDPDSQFICELWCSKDLSSTAGSWSVKLQSEAVVAMWKSSKVATDSSLCLAAAKRSDCRNIFRLNFWFILDMKHAPGNMGGPWKLVETMFNKMTDRTEYFPNLREYTFSVSYGTPGTKVPDFYTISPCNTTQCLRQAIQSHIAYKSSTKTSNVYSSFEAMYLRGPVNGQQGRGLREFIMLGTKVLLVLFSTGSRLHDTGVNYWEAMKSFLPIRGLVSIRIDNDPDSRALIGKHEIMKDFYHFHVNANFKPNDDAKEVTRALKTFRDESIKGGQEMCYEVNYCQYSGRVGPCIRLQNGTCFKYADIQLKGGVLCLKKGYNLCQYFEPCGYATTTTLRRAITTTLPRPITTTLPRPIATNLLHAITTTLPGAITTTLPLALTPKHEEEGRTIVAAKLAAPVSTTVAPGSVAGIFGISEAFYKKQTIGFMFHPIHGFRNWPLLLSLGRDRHIYRGIGWWWDLFGATQEAFQQSRARSNLFMYIIYHTAAGAPKSGKKDSKQRTAAVQASMVLTESEGSKSTARTGGTPGAVTPPVKKKSIVKKTSKTKAASVTPSKGKMRIRA</sequence>
<protein>
    <submittedName>
        <fullName evidence="3">Uncharacterized protein</fullName>
    </submittedName>
</protein>